<sequence>MNPILGGRRMIHKAPSEDNSCKSASKDKFYKNTSGTIIKNYYITT</sequence>
<reference evidence="1 2" key="1">
    <citation type="submission" date="2021-06" db="EMBL/GenBank/DDBJ databases">
        <authorList>
            <person name="Kallberg Y."/>
            <person name="Tangrot J."/>
            <person name="Rosling A."/>
        </authorList>
    </citation>
    <scope>NUCLEOTIDE SEQUENCE [LARGE SCALE GENOMIC DNA]</scope>
    <source>
        <strain evidence="1 2">120-4 pot B 10/14</strain>
    </source>
</reference>
<gene>
    <name evidence="1" type="ORF">GMARGA_LOCUS32525</name>
</gene>
<keyword evidence="2" id="KW-1185">Reference proteome</keyword>
<proteinExistence type="predicted"/>
<comment type="caution">
    <text evidence="1">The sequence shown here is derived from an EMBL/GenBank/DDBJ whole genome shotgun (WGS) entry which is preliminary data.</text>
</comment>
<dbReference type="EMBL" id="CAJVQB010051278">
    <property type="protein sequence ID" value="CAG8835354.1"/>
    <property type="molecule type" value="Genomic_DNA"/>
</dbReference>
<evidence type="ECO:0000313" key="2">
    <source>
        <dbReference type="Proteomes" id="UP000789901"/>
    </source>
</evidence>
<dbReference type="Proteomes" id="UP000789901">
    <property type="component" value="Unassembled WGS sequence"/>
</dbReference>
<evidence type="ECO:0000313" key="1">
    <source>
        <dbReference type="EMBL" id="CAG8835354.1"/>
    </source>
</evidence>
<feature type="non-terminal residue" evidence="1">
    <location>
        <position position="45"/>
    </location>
</feature>
<protein>
    <submittedName>
        <fullName evidence="1">25787_t:CDS:1</fullName>
    </submittedName>
</protein>
<accession>A0ABN7WNY3</accession>
<name>A0ABN7WNY3_GIGMA</name>
<organism evidence="1 2">
    <name type="scientific">Gigaspora margarita</name>
    <dbReference type="NCBI Taxonomy" id="4874"/>
    <lineage>
        <taxon>Eukaryota</taxon>
        <taxon>Fungi</taxon>
        <taxon>Fungi incertae sedis</taxon>
        <taxon>Mucoromycota</taxon>
        <taxon>Glomeromycotina</taxon>
        <taxon>Glomeromycetes</taxon>
        <taxon>Diversisporales</taxon>
        <taxon>Gigasporaceae</taxon>
        <taxon>Gigaspora</taxon>
    </lineage>
</organism>
<feature type="non-terminal residue" evidence="1">
    <location>
        <position position="1"/>
    </location>
</feature>